<dbReference type="Pfam" id="PF20152">
    <property type="entry name" value="DUF6534"/>
    <property type="match status" value="1"/>
</dbReference>
<protein>
    <recommendedName>
        <fullName evidence="2">DUF6534 domain-containing protein</fullName>
    </recommendedName>
</protein>
<keyword evidence="1" id="KW-0472">Membrane</keyword>
<feature type="transmembrane region" description="Helical" evidence="1">
    <location>
        <begin position="168"/>
        <end position="191"/>
    </location>
</feature>
<gene>
    <name evidence="3" type="ORF">EIP91_008253</name>
</gene>
<organism evidence="3 4">
    <name type="scientific">Steccherinum ochraceum</name>
    <dbReference type="NCBI Taxonomy" id="92696"/>
    <lineage>
        <taxon>Eukaryota</taxon>
        <taxon>Fungi</taxon>
        <taxon>Dikarya</taxon>
        <taxon>Basidiomycota</taxon>
        <taxon>Agaricomycotina</taxon>
        <taxon>Agaricomycetes</taxon>
        <taxon>Polyporales</taxon>
        <taxon>Steccherinaceae</taxon>
        <taxon>Steccherinum</taxon>
    </lineage>
</organism>
<evidence type="ECO:0000259" key="2">
    <source>
        <dbReference type="Pfam" id="PF20152"/>
    </source>
</evidence>
<comment type="caution">
    <text evidence="3">The sequence shown here is derived from an EMBL/GenBank/DDBJ whole genome shotgun (WGS) entry which is preliminary data.</text>
</comment>
<keyword evidence="1" id="KW-0812">Transmembrane</keyword>
<dbReference type="EMBL" id="RWJN01000452">
    <property type="protein sequence ID" value="TCD61562.1"/>
    <property type="molecule type" value="Genomic_DNA"/>
</dbReference>
<feature type="transmembrane region" description="Helical" evidence="1">
    <location>
        <begin position="126"/>
        <end position="148"/>
    </location>
</feature>
<dbReference type="AlphaFoldDB" id="A0A4R0R350"/>
<evidence type="ECO:0000313" key="3">
    <source>
        <dbReference type="EMBL" id="TCD61562.1"/>
    </source>
</evidence>
<dbReference type="PANTHER" id="PTHR40465:SF1">
    <property type="entry name" value="DUF6534 DOMAIN-CONTAINING PROTEIN"/>
    <property type="match status" value="1"/>
</dbReference>
<feature type="transmembrane region" description="Helical" evidence="1">
    <location>
        <begin position="238"/>
        <end position="259"/>
    </location>
</feature>
<keyword evidence="1" id="KW-1133">Transmembrane helix</keyword>
<feature type="transmembrane region" description="Helical" evidence="1">
    <location>
        <begin position="94"/>
        <end position="114"/>
    </location>
</feature>
<proteinExistence type="predicted"/>
<evidence type="ECO:0000313" key="4">
    <source>
        <dbReference type="Proteomes" id="UP000292702"/>
    </source>
</evidence>
<accession>A0A4R0R350</accession>
<reference evidence="3 4" key="1">
    <citation type="submission" date="2018-11" db="EMBL/GenBank/DDBJ databases">
        <title>Genome assembly of Steccherinum ochraceum LE-BIN_3174, the white-rot fungus of the Steccherinaceae family (The Residual Polyporoid clade, Polyporales, Basidiomycota).</title>
        <authorList>
            <person name="Fedorova T.V."/>
            <person name="Glazunova O.A."/>
            <person name="Landesman E.O."/>
            <person name="Moiseenko K.V."/>
            <person name="Psurtseva N.V."/>
            <person name="Savinova O.S."/>
            <person name="Shakhova N.V."/>
            <person name="Tyazhelova T.V."/>
            <person name="Vasina D.V."/>
        </authorList>
    </citation>
    <scope>NUCLEOTIDE SEQUENCE [LARGE SCALE GENOMIC DNA]</scope>
    <source>
        <strain evidence="3 4">LE-BIN_3174</strain>
    </source>
</reference>
<evidence type="ECO:0000256" key="1">
    <source>
        <dbReference type="SAM" id="Phobius"/>
    </source>
</evidence>
<feature type="transmembrane region" description="Helical" evidence="1">
    <location>
        <begin position="58"/>
        <end position="82"/>
    </location>
</feature>
<feature type="transmembrane region" description="Helical" evidence="1">
    <location>
        <begin position="212"/>
        <end position="232"/>
    </location>
</feature>
<dbReference type="OrthoDB" id="2953893at2759"/>
<keyword evidence="4" id="KW-1185">Reference proteome</keyword>
<sequence>MNLVATPHLVLPNFALLLGPMLISQFMNWGLFGVLTVQLYIYYLAFPGDPRHRKLTVAMLYALETVQLILTTHDAFITYAAQWGDLAHVDGIKTLWIGIPIMTGLIGCVVQLFYARRVLLISRGNFWITGAVVITAITQAGLSIWAGVVAREIGQLTILPWSHNFNVFVVWLGTTAFCDLIITLSISYYLYKARRSLASRRTSIIVTRLIKLTIETGFVTAASAIVEAILFVVSRNTLMYSIFMGITCKLYSNCLLAILNARISMQATTSTDDPITLSLMGTQSVSAPNHARLPLHFPIKSQIEVSREIIVDISPGHRGHEQAEDK</sequence>
<dbReference type="PANTHER" id="PTHR40465">
    <property type="entry name" value="CHROMOSOME 1, WHOLE GENOME SHOTGUN SEQUENCE"/>
    <property type="match status" value="1"/>
</dbReference>
<feature type="transmembrane region" description="Helical" evidence="1">
    <location>
        <begin position="26"/>
        <end position="46"/>
    </location>
</feature>
<dbReference type="InterPro" id="IPR045339">
    <property type="entry name" value="DUF6534"/>
</dbReference>
<dbReference type="Proteomes" id="UP000292702">
    <property type="component" value="Unassembled WGS sequence"/>
</dbReference>
<name>A0A4R0R350_9APHY</name>
<feature type="domain" description="DUF6534" evidence="2">
    <location>
        <begin position="176"/>
        <end position="262"/>
    </location>
</feature>